<feature type="compositionally biased region" description="Basic and acidic residues" evidence="1">
    <location>
        <begin position="137"/>
        <end position="147"/>
    </location>
</feature>
<dbReference type="EMBL" id="JAHMHQ010000023">
    <property type="protein sequence ID" value="KAK1624766.1"/>
    <property type="molecule type" value="Genomic_DNA"/>
</dbReference>
<sequence>MLAQTRPEWKKGYSGLLFPFSLPAVPARLYHQGERLMPLSPFDVVGVFSGEGSCVWPGCVVQIVVDVELNWRLANVRMRRRGGGAGVFDQVQEHKFLLSETLNGFLGAAPCIVREREKKETLGKRGLSQSGMGEIDSLTKGKEESGRQRNSTTKAVETGVSGFVSFFFLIVLSYGYGPFVAVCQRHISGINSSSSTKRKRLVCMCARCKVACRLSRPRCPCAILFAQQTYQAPS</sequence>
<organism evidence="3 4">
    <name type="scientific">Colletotrichum phormii</name>
    <dbReference type="NCBI Taxonomy" id="359342"/>
    <lineage>
        <taxon>Eukaryota</taxon>
        <taxon>Fungi</taxon>
        <taxon>Dikarya</taxon>
        <taxon>Ascomycota</taxon>
        <taxon>Pezizomycotina</taxon>
        <taxon>Sordariomycetes</taxon>
        <taxon>Hypocreomycetidae</taxon>
        <taxon>Glomerellales</taxon>
        <taxon>Glomerellaceae</taxon>
        <taxon>Colletotrichum</taxon>
        <taxon>Colletotrichum acutatum species complex</taxon>
    </lineage>
</organism>
<evidence type="ECO:0000256" key="2">
    <source>
        <dbReference type="SAM" id="Phobius"/>
    </source>
</evidence>
<evidence type="ECO:0000313" key="4">
    <source>
        <dbReference type="Proteomes" id="UP001243989"/>
    </source>
</evidence>
<feature type="region of interest" description="Disordered" evidence="1">
    <location>
        <begin position="122"/>
        <end position="153"/>
    </location>
</feature>
<evidence type="ECO:0000256" key="1">
    <source>
        <dbReference type="SAM" id="MobiDB-lite"/>
    </source>
</evidence>
<name>A0AAJ0EAM7_9PEZI</name>
<dbReference type="Proteomes" id="UP001243989">
    <property type="component" value="Unassembled WGS sequence"/>
</dbReference>
<dbReference type="RefSeq" id="XP_060440761.1">
    <property type="nucleotide sequence ID" value="XM_060581438.1"/>
</dbReference>
<reference evidence="3" key="1">
    <citation type="submission" date="2021-06" db="EMBL/GenBank/DDBJ databases">
        <title>Comparative genomics, transcriptomics and evolutionary studies reveal genomic signatures of adaptation to plant cell wall in hemibiotrophic fungi.</title>
        <authorList>
            <consortium name="DOE Joint Genome Institute"/>
            <person name="Baroncelli R."/>
            <person name="Diaz J.F."/>
            <person name="Benocci T."/>
            <person name="Peng M."/>
            <person name="Battaglia E."/>
            <person name="Haridas S."/>
            <person name="Andreopoulos W."/>
            <person name="Labutti K."/>
            <person name="Pangilinan J."/>
            <person name="Floch G.L."/>
            <person name="Makela M.R."/>
            <person name="Henrissat B."/>
            <person name="Grigoriev I.V."/>
            <person name="Crouch J.A."/>
            <person name="De Vries R.P."/>
            <person name="Sukno S.A."/>
            <person name="Thon M.R."/>
        </authorList>
    </citation>
    <scope>NUCLEOTIDE SEQUENCE</scope>
    <source>
        <strain evidence="3">CBS 102054</strain>
    </source>
</reference>
<keyword evidence="2" id="KW-0812">Transmembrane</keyword>
<dbReference type="AlphaFoldDB" id="A0AAJ0EAM7"/>
<accession>A0AAJ0EAM7</accession>
<feature type="transmembrane region" description="Helical" evidence="2">
    <location>
        <begin position="155"/>
        <end position="176"/>
    </location>
</feature>
<keyword evidence="2" id="KW-1133">Transmembrane helix</keyword>
<keyword evidence="2" id="KW-0472">Membrane</keyword>
<dbReference type="GeneID" id="85466300"/>
<comment type="caution">
    <text evidence="3">The sequence shown here is derived from an EMBL/GenBank/DDBJ whole genome shotgun (WGS) entry which is preliminary data.</text>
</comment>
<keyword evidence="4" id="KW-1185">Reference proteome</keyword>
<proteinExistence type="predicted"/>
<protein>
    <submittedName>
        <fullName evidence="3">Uncharacterized protein</fullName>
    </submittedName>
</protein>
<gene>
    <name evidence="3" type="ORF">BDP81DRAFT_107518</name>
</gene>
<evidence type="ECO:0000313" key="3">
    <source>
        <dbReference type="EMBL" id="KAK1624766.1"/>
    </source>
</evidence>